<reference evidence="3" key="1">
    <citation type="submission" date="2015-01" db="EMBL/GenBank/DDBJ databases">
        <authorList>
            <person name="Aksoy S."/>
            <person name="Warren W."/>
            <person name="Wilson R.K."/>
        </authorList>
    </citation>
    <scope>NUCLEOTIDE SEQUENCE [LARGE SCALE GENOMIC DNA]</scope>
    <source>
        <strain evidence="3">IAEA</strain>
    </source>
</reference>
<proteinExistence type="predicted"/>
<dbReference type="AlphaFoldDB" id="A0A1B0ATE9"/>
<feature type="transmembrane region" description="Helical" evidence="1">
    <location>
        <begin position="187"/>
        <end position="203"/>
    </location>
</feature>
<name>A0A1B0ATE9_9MUSC</name>
<sequence length="246" mass="26319">MKFSGNFNRFLINLFNSGKVIRLLISLDSTTRSSIPTSSFSFFPNIIKSSISLSFRLMLSMKLCGNSVETPILLTALIIASSIILVALNTVDLVGLRVNDLIVVKENTAVFPVGSSLSGPVLGVVTIGSSFLSSNLFGCPECGGLRLKICWFHCCNSIDFITGSLEFSNVSLFLNCPTSLGINGDECVIGGFFVVVVVVVVVVDDVDVVDVRLEVVVAAANQVVTLTFWIVVVLIIVAVLGIIQVH</sequence>
<protein>
    <recommendedName>
        <fullName evidence="4">Transmembrane protein</fullName>
    </recommendedName>
</protein>
<feature type="transmembrane region" description="Helical" evidence="1">
    <location>
        <begin position="109"/>
        <end position="128"/>
    </location>
</feature>
<dbReference type="EnsemblMetazoa" id="GPPI007939-RA">
    <property type="protein sequence ID" value="GPPI007939-PA"/>
    <property type="gene ID" value="GPPI007939"/>
</dbReference>
<dbReference type="EMBL" id="JXJN01003287">
    <property type="status" value="NOT_ANNOTATED_CDS"/>
    <property type="molecule type" value="Genomic_DNA"/>
</dbReference>
<evidence type="ECO:0008006" key="4">
    <source>
        <dbReference type="Google" id="ProtNLM"/>
    </source>
</evidence>
<keyword evidence="1" id="KW-0472">Membrane</keyword>
<organism evidence="2 3">
    <name type="scientific">Glossina palpalis gambiensis</name>
    <dbReference type="NCBI Taxonomy" id="67801"/>
    <lineage>
        <taxon>Eukaryota</taxon>
        <taxon>Metazoa</taxon>
        <taxon>Ecdysozoa</taxon>
        <taxon>Arthropoda</taxon>
        <taxon>Hexapoda</taxon>
        <taxon>Insecta</taxon>
        <taxon>Pterygota</taxon>
        <taxon>Neoptera</taxon>
        <taxon>Endopterygota</taxon>
        <taxon>Diptera</taxon>
        <taxon>Brachycera</taxon>
        <taxon>Muscomorpha</taxon>
        <taxon>Hippoboscoidea</taxon>
        <taxon>Glossinidae</taxon>
        <taxon>Glossina</taxon>
    </lineage>
</organism>
<reference evidence="2" key="2">
    <citation type="submission" date="2020-05" db="UniProtKB">
        <authorList>
            <consortium name="EnsemblMetazoa"/>
        </authorList>
    </citation>
    <scope>IDENTIFICATION</scope>
    <source>
        <strain evidence="2">IAEA</strain>
    </source>
</reference>
<keyword evidence="1" id="KW-0812">Transmembrane</keyword>
<evidence type="ECO:0000256" key="1">
    <source>
        <dbReference type="SAM" id="Phobius"/>
    </source>
</evidence>
<accession>A0A1B0ATE9</accession>
<evidence type="ECO:0000313" key="2">
    <source>
        <dbReference type="EnsemblMetazoa" id="GPPI007939-PA"/>
    </source>
</evidence>
<feature type="transmembrane region" description="Helical" evidence="1">
    <location>
        <begin position="223"/>
        <end position="243"/>
    </location>
</feature>
<keyword evidence="3" id="KW-1185">Reference proteome</keyword>
<evidence type="ECO:0000313" key="3">
    <source>
        <dbReference type="Proteomes" id="UP000092460"/>
    </source>
</evidence>
<dbReference type="VEuPathDB" id="VectorBase:GPPI007939"/>
<dbReference type="Proteomes" id="UP000092460">
    <property type="component" value="Unassembled WGS sequence"/>
</dbReference>
<keyword evidence="1" id="KW-1133">Transmembrane helix</keyword>
<feature type="transmembrane region" description="Helical" evidence="1">
    <location>
        <begin position="71"/>
        <end position="89"/>
    </location>
</feature>